<evidence type="ECO:0008006" key="3">
    <source>
        <dbReference type="Google" id="ProtNLM"/>
    </source>
</evidence>
<proteinExistence type="predicted"/>
<keyword evidence="2" id="KW-1185">Reference proteome</keyword>
<dbReference type="Proteomes" id="UP001500837">
    <property type="component" value="Unassembled WGS sequence"/>
</dbReference>
<dbReference type="AlphaFoldDB" id="A0AAV3S3W5"/>
<name>A0AAV3S3W5_9EURY</name>
<comment type="caution">
    <text evidence="1">The sequence shown here is derived from an EMBL/GenBank/DDBJ whole genome shotgun (WGS) entry which is preliminary data.</text>
</comment>
<gene>
    <name evidence="1" type="ORF">GCM10009066_05730</name>
</gene>
<reference evidence="1 2" key="1">
    <citation type="journal article" date="2019" name="Int. J. Syst. Evol. Microbiol.">
        <title>The Global Catalogue of Microorganisms (GCM) 10K type strain sequencing project: providing services to taxonomists for standard genome sequencing and annotation.</title>
        <authorList>
            <consortium name="The Broad Institute Genomics Platform"/>
            <consortium name="The Broad Institute Genome Sequencing Center for Infectious Disease"/>
            <person name="Wu L."/>
            <person name="Ma J."/>
        </authorList>
    </citation>
    <scope>NUCLEOTIDE SEQUENCE [LARGE SCALE GENOMIC DNA]</scope>
    <source>
        <strain evidence="1 2">JCM 16330</strain>
    </source>
</reference>
<dbReference type="EMBL" id="BAAABL010000029">
    <property type="protein sequence ID" value="GAA0294101.1"/>
    <property type="molecule type" value="Genomic_DNA"/>
</dbReference>
<organism evidence="1 2">
    <name type="scientific">Halarchaeum salinum</name>
    <dbReference type="NCBI Taxonomy" id="489912"/>
    <lineage>
        <taxon>Archaea</taxon>
        <taxon>Methanobacteriati</taxon>
        <taxon>Methanobacteriota</taxon>
        <taxon>Stenosarchaea group</taxon>
        <taxon>Halobacteria</taxon>
        <taxon>Halobacteriales</taxon>
        <taxon>Halobacteriaceae</taxon>
    </lineage>
</organism>
<accession>A0AAV3S3W5</accession>
<evidence type="ECO:0000313" key="1">
    <source>
        <dbReference type="EMBL" id="GAA0294101.1"/>
    </source>
</evidence>
<sequence length="217" mass="22670">MALANSAGDRVRSTVDAITGAEAGAAELRDYAHRDPPTSVVSHPIMDTRSNGGGITLSIRETDPRVAIFSVRVQTADVNQRSVRDAHDGDVDAIAALANVEAGMAERLVRDRRVAVAERTGDGADEPEIVGVVAYEVADGVLHVTRLAGDTAAIASLLDEPIAFARAENMVVEALVPDSADGALDAVTAAGFEVAGEGPHFAGERTTRYRLTVDENA</sequence>
<evidence type="ECO:0000313" key="2">
    <source>
        <dbReference type="Proteomes" id="UP001500837"/>
    </source>
</evidence>
<protein>
    <recommendedName>
        <fullName evidence="3">N-acetyltransferase domain-containing protein</fullName>
    </recommendedName>
</protein>